<reference evidence="1 2" key="1">
    <citation type="submission" date="2018-06" db="EMBL/GenBank/DDBJ databases">
        <title>Genomic Encyclopedia of Archaeal and Bacterial Type Strains, Phase II (KMG-II): from individual species to whole genera.</title>
        <authorList>
            <person name="Goeker M."/>
        </authorList>
    </citation>
    <scope>NUCLEOTIDE SEQUENCE [LARGE SCALE GENOMIC DNA]</scope>
    <source>
        <strain evidence="1 2">DSM 23446</strain>
    </source>
</reference>
<organism evidence="1 2">
    <name type="scientific">Algoriphagus yeomjeoni</name>
    <dbReference type="NCBI Taxonomy" id="291403"/>
    <lineage>
        <taxon>Bacteria</taxon>
        <taxon>Pseudomonadati</taxon>
        <taxon>Bacteroidota</taxon>
        <taxon>Cytophagia</taxon>
        <taxon>Cytophagales</taxon>
        <taxon>Cyclobacteriaceae</taxon>
        <taxon>Algoriphagus</taxon>
    </lineage>
</organism>
<proteinExistence type="predicted"/>
<name>A0A327PV55_9BACT</name>
<sequence>MVSACAKSKALLNLRKLLSSTPLGLTQFAEKNNTSIGRTTCSGQGYLTIEK</sequence>
<comment type="caution">
    <text evidence="1">The sequence shown here is derived from an EMBL/GenBank/DDBJ whole genome shotgun (WGS) entry which is preliminary data.</text>
</comment>
<keyword evidence="2" id="KW-1185">Reference proteome</keyword>
<dbReference type="Proteomes" id="UP000249610">
    <property type="component" value="Unassembled WGS sequence"/>
</dbReference>
<evidence type="ECO:0000313" key="2">
    <source>
        <dbReference type="Proteomes" id="UP000249610"/>
    </source>
</evidence>
<protein>
    <submittedName>
        <fullName evidence="1">Uncharacterized protein</fullName>
    </submittedName>
</protein>
<accession>A0A327PV55</accession>
<gene>
    <name evidence="1" type="ORF">LV83_00625</name>
</gene>
<dbReference type="AlphaFoldDB" id="A0A327PV55"/>
<dbReference type="EMBL" id="QLLK01000001">
    <property type="protein sequence ID" value="RAI95374.1"/>
    <property type="molecule type" value="Genomic_DNA"/>
</dbReference>
<evidence type="ECO:0000313" key="1">
    <source>
        <dbReference type="EMBL" id="RAI95374.1"/>
    </source>
</evidence>